<dbReference type="Proteomes" id="UP001501243">
    <property type="component" value="Unassembled WGS sequence"/>
</dbReference>
<evidence type="ECO:0000256" key="1">
    <source>
        <dbReference type="SAM" id="MobiDB-lite"/>
    </source>
</evidence>
<feature type="compositionally biased region" description="Polar residues" evidence="1">
    <location>
        <begin position="79"/>
        <end position="88"/>
    </location>
</feature>
<feature type="region of interest" description="Disordered" evidence="1">
    <location>
        <begin position="65"/>
        <end position="88"/>
    </location>
</feature>
<evidence type="ECO:0000313" key="3">
    <source>
        <dbReference type="Proteomes" id="UP001501243"/>
    </source>
</evidence>
<name>A0ABP8Q9N9_9BACT</name>
<dbReference type="EMBL" id="BAABGQ010000005">
    <property type="protein sequence ID" value="GAA4498512.1"/>
    <property type="molecule type" value="Genomic_DNA"/>
</dbReference>
<dbReference type="Gene3D" id="2.30.40.10">
    <property type="entry name" value="Urease, subunit C, domain 1"/>
    <property type="match status" value="1"/>
</dbReference>
<organism evidence="2 3">
    <name type="scientific">Hymenobacter ginsengisoli</name>
    <dbReference type="NCBI Taxonomy" id="1051626"/>
    <lineage>
        <taxon>Bacteria</taxon>
        <taxon>Pseudomonadati</taxon>
        <taxon>Bacteroidota</taxon>
        <taxon>Cytophagia</taxon>
        <taxon>Cytophagales</taxon>
        <taxon>Hymenobacteraceae</taxon>
        <taxon>Hymenobacter</taxon>
    </lineage>
</organism>
<dbReference type="InterPro" id="IPR011059">
    <property type="entry name" value="Metal-dep_hydrolase_composite"/>
</dbReference>
<evidence type="ECO:0000313" key="2">
    <source>
        <dbReference type="EMBL" id="GAA4498512.1"/>
    </source>
</evidence>
<gene>
    <name evidence="2" type="ORF">GCM10023172_15660</name>
</gene>
<comment type="caution">
    <text evidence="2">The sequence shown here is derived from an EMBL/GenBank/DDBJ whole genome shotgun (WGS) entry which is preliminary data.</text>
</comment>
<protein>
    <recommendedName>
        <fullName evidence="4">Amidohydrolase-related domain-containing protein</fullName>
    </recommendedName>
</protein>
<reference evidence="3" key="1">
    <citation type="journal article" date="2019" name="Int. J. Syst. Evol. Microbiol.">
        <title>The Global Catalogue of Microorganisms (GCM) 10K type strain sequencing project: providing services to taxonomists for standard genome sequencing and annotation.</title>
        <authorList>
            <consortium name="The Broad Institute Genomics Platform"/>
            <consortium name="The Broad Institute Genome Sequencing Center for Infectious Disease"/>
            <person name="Wu L."/>
            <person name="Ma J."/>
        </authorList>
    </citation>
    <scope>NUCLEOTIDE SEQUENCE [LARGE SCALE GENOMIC DNA]</scope>
    <source>
        <strain evidence="3">JCM 17841</strain>
    </source>
</reference>
<keyword evidence="3" id="KW-1185">Reference proteome</keyword>
<sequence length="88" mass="9420">MRNIYFLLSLFLFSVASPIVVCGQVQALRFGKVVDGRGKVLTDAVVLVRADRIVAVGPAKDVSIPPRPKPLTCGPTPPSLASSMRTRT</sequence>
<accession>A0ABP8Q9N9</accession>
<proteinExistence type="predicted"/>
<evidence type="ECO:0008006" key="4">
    <source>
        <dbReference type="Google" id="ProtNLM"/>
    </source>
</evidence>